<gene>
    <name evidence="7" type="ORF">B0I18_10914</name>
</gene>
<dbReference type="Proteomes" id="UP000240572">
    <property type="component" value="Unassembled WGS sequence"/>
</dbReference>
<evidence type="ECO:0000256" key="3">
    <source>
        <dbReference type="ARBA" id="ARBA00022801"/>
    </source>
</evidence>
<dbReference type="PANTHER" id="PTHR11717">
    <property type="entry name" value="LOW MOLECULAR WEIGHT PROTEIN TYROSINE PHOSPHATASE"/>
    <property type="match status" value="1"/>
</dbReference>
<feature type="active site" description="Nucleophile" evidence="5">
    <location>
        <position position="13"/>
    </location>
</feature>
<dbReference type="EC" id="3.1.3.48" evidence="2"/>
<sequence>MRILMVCLGNICRSPIAEGILRTMAAQHQLQWHIASAGTESYHIGEPPHPYSQKICQKNGVDISAQRARRFERADFDRYDKIYVMAADVMNEIRHMSGSQFNSEKATLFLNELHPGENRNVPDPWYGEEEGYAAVYDLIEHTCAAIIRKYKGIYPPLHS</sequence>
<evidence type="ECO:0000313" key="7">
    <source>
        <dbReference type="EMBL" id="PSK90009.1"/>
    </source>
</evidence>
<comment type="similarity">
    <text evidence="1">Belongs to the low molecular weight phosphotyrosine protein phosphatase family.</text>
</comment>
<evidence type="ECO:0000256" key="5">
    <source>
        <dbReference type="PIRSR" id="PIRSR617867-1"/>
    </source>
</evidence>
<dbReference type="PANTHER" id="PTHR11717:SF7">
    <property type="entry name" value="LOW MOLECULAR WEIGHT PHOSPHOTYROSINE PROTEIN PHOSPHATASE"/>
    <property type="match status" value="1"/>
</dbReference>
<dbReference type="InterPro" id="IPR017867">
    <property type="entry name" value="Tyr_phospatase_low_mol_wt"/>
</dbReference>
<organism evidence="7 8">
    <name type="scientific">Taibaiella chishuiensis</name>
    <dbReference type="NCBI Taxonomy" id="1434707"/>
    <lineage>
        <taxon>Bacteria</taxon>
        <taxon>Pseudomonadati</taxon>
        <taxon>Bacteroidota</taxon>
        <taxon>Chitinophagia</taxon>
        <taxon>Chitinophagales</taxon>
        <taxon>Chitinophagaceae</taxon>
        <taxon>Taibaiella</taxon>
    </lineage>
</organism>
<keyword evidence="3" id="KW-0378">Hydrolase</keyword>
<dbReference type="SUPFAM" id="SSF52788">
    <property type="entry name" value="Phosphotyrosine protein phosphatases I"/>
    <property type="match status" value="1"/>
</dbReference>
<feature type="active site" description="Nucleophile" evidence="5">
    <location>
        <position position="7"/>
    </location>
</feature>
<dbReference type="InterPro" id="IPR023485">
    <property type="entry name" value="Ptyr_pPase"/>
</dbReference>
<evidence type="ECO:0000256" key="2">
    <source>
        <dbReference type="ARBA" id="ARBA00013064"/>
    </source>
</evidence>
<dbReference type="CDD" id="cd16343">
    <property type="entry name" value="LMWPTP"/>
    <property type="match status" value="1"/>
</dbReference>
<dbReference type="Gene3D" id="3.40.50.2300">
    <property type="match status" value="1"/>
</dbReference>
<keyword evidence="8" id="KW-1185">Reference proteome</keyword>
<evidence type="ECO:0000259" key="6">
    <source>
        <dbReference type="SMART" id="SM00226"/>
    </source>
</evidence>
<dbReference type="SMART" id="SM00226">
    <property type="entry name" value="LMWPc"/>
    <property type="match status" value="1"/>
</dbReference>
<evidence type="ECO:0000256" key="4">
    <source>
        <dbReference type="ARBA" id="ARBA00022912"/>
    </source>
</evidence>
<proteinExistence type="inferred from homology"/>
<evidence type="ECO:0000313" key="8">
    <source>
        <dbReference type="Proteomes" id="UP000240572"/>
    </source>
</evidence>
<reference evidence="7 8" key="1">
    <citation type="submission" date="2018-03" db="EMBL/GenBank/DDBJ databases">
        <title>Genomic Encyclopedia of Type Strains, Phase III (KMG-III): the genomes of soil and plant-associated and newly described type strains.</title>
        <authorList>
            <person name="Whitman W."/>
        </authorList>
    </citation>
    <scope>NUCLEOTIDE SEQUENCE [LARGE SCALE GENOMIC DNA]</scope>
    <source>
        <strain evidence="7 8">CGMCC 1.12700</strain>
    </source>
</reference>
<dbReference type="InterPro" id="IPR036196">
    <property type="entry name" value="Ptyr_pPase_sf"/>
</dbReference>
<dbReference type="EMBL" id="PYGD01000009">
    <property type="protein sequence ID" value="PSK90009.1"/>
    <property type="molecule type" value="Genomic_DNA"/>
</dbReference>
<dbReference type="PRINTS" id="PR00719">
    <property type="entry name" value="LMWPTPASE"/>
</dbReference>
<feature type="active site" description="Proton donor" evidence="5">
    <location>
        <position position="123"/>
    </location>
</feature>
<comment type="caution">
    <text evidence="7">The sequence shown here is derived from an EMBL/GenBank/DDBJ whole genome shotgun (WGS) entry which is preliminary data.</text>
</comment>
<protein>
    <recommendedName>
        <fullName evidence="2">protein-tyrosine-phosphatase</fullName>
        <ecNumber evidence="2">3.1.3.48</ecNumber>
    </recommendedName>
</protein>
<keyword evidence="4" id="KW-0904">Protein phosphatase</keyword>
<dbReference type="GO" id="GO:0004725">
    <property type="term" value="F:protein tyrosine phosphatase activity"/>
    <property type="evidence" value="ECO:0007669"/>
    <property type="project" value="UniProtKB-EC"/>
</dbReference>
<feature type="domain" description="Phosphotyrosine protein phosphatase I" evidence="6">
    <location>
        <begin position="1"/>
        <end position="149"/>
    </location>
</feature>
<dbReference type="Pfam" id="PF01451">
    <property type="entry name" value="LMWPc"/>
    <property type="match status" value="1"/>
</dbReference>
<name>A0A2P8CYG5_9BACT</name>
<dbReference type="RefSeq" id="WP_245882120.1">
    <property type="nucleotide sequence ID" value="NZ_PYGD01000009.1"/>
</dbReference>
<accession>A0A2P8CYG5</accession>
<evidence type="ECO:0000256" key="1">
    <source>
        <dbReference type="ARBA" id="ARBA00011063"/>
    </source>
</evidence>
<dbReference type="AlphaFoldDB" id="A0A2P8CYG5"/>
<dbReference type="InterPro" id="IPR050438">
    <property type="entry name" value="LMW_PTPase"/>
</dbReference>